<accession>Q5BWA7</accession>
<reference evidence="1" key="2">
    <citation type="journal article" date="2006" name="PLoS Pathog.">
        <title>New perspectives on host-parasite interplay by comparative transcriptomic and proteomic analyses of Schistosoma japonicum.</title>
        <authorList>
            <person name="Liu F."/>
            <person name="Lu J."/>
            <person name="Hu W."/>
            <person name="Wang S.Y."/>
            <person name="Cui S.J."/>
            <person name="Chi M."/>
            <person name="Yan Q."/>
            <person name="Wang X.R."/>
            <person name="Song H.D."/>
            <person name="Xu X.N."/>
            <person name="Wang J.J."/>
            <person name="Zhang X.L."/>
            <person name="Zhang X."/>
            <person name="Wang Z.Q."/>
            <person name="Xue C.L."/>
            <person name="Brindley P.J."/>
            <person name="McManus D.P."/>
            <person name="Yang P.Y."/>
            <person name="Feng Z."/>
            <person name="Chen Z."/>
            <person name="Han Z.G."/>
        </authorList>
    </citation>
    <scope>NUCLEOTIDE SEQUENCE</scope>
</reference>
<dbReference type="AlphaFoldDB" id="Q5BWA7"/>
<proteinExistence type="evidence at transcript level"/>
<dbReference type="EMBL" id="AY812429">
    <property type="protein sequence ID" value="AAX28318.1"/>
    <property type="molecule type" value="mRNA"/>
</dbReference>
<reference evidence="1" key="1">
    <citation type="submission" date="2005-03" db="EMBL/GenBank/DDBJ databases">
        <authorList>
            <person name="Han Z."/>
        </authorList>
    </citation>
    <scope>NUCLEOTIDE SEQUENCE</scope>
</reference>
<name>Q5BWA7_SCHJA</name>
<evidence type="ECO:0000313" key="1">
    <source>
        <dbReference type="EMBL" id="AAX28318.1"/>
    </source>
</evidence>
<protein>
    <submittedName>
        <fullName evidence="1">Uncharacterized protein</fullName>
    </submittedName>
</protein>
<sequence>MVIVSPSIVKVTVGVTVFPICRVAHETPVKELGELFLVRANIKKRTMGQEWIHNGLTKTRIQIFKVRSVGCLFDNVTGRKTTYGSSDYISYYQSTYNWIQKT</sequence>
<organism evidence="1">
    <name type="scientific">Schistosoma japonicum</name>
    <name type="common">Blood fluke</name>
    <dbReference type="NCBI Taxonomy" id="6182"/>
    <lineage>
        <taxon>Eukaryota</taxon>
        <taxon>Metazoa</taxon>
        <taxon>Spiralia</taxon>
        <taxon>Lophotrochozoa</taxon>
        <taxon>Platyhelminthes</taxon>
        <taxon>Trematoda</taxon>
        <taxon>Digenea</taxon>
        <taxon>Strigeidida</taxon>
        <taxon>Schistosomatoidea</taxon>
        <taxon>Schistosomatidae</taxon>
        <taxon>Schistosoma</taxon>
    </lineage>
</organism>